<proteinExistence type="predicted"/>
<gene>
    <name evidence="4" type="primary">LOC113717406</name>
</gene>
<dbReference type="AlphaFoldDB" id="A0A6P6V807"/>
<feature type="domain" description="Nucleotide exchange factor Fes1" evidence="2">
    <location>
        <begin position="79"/>
        <end position="170"/>
    </location>
</feature>
<dbReference type="InterPro" id="IPR011989">
    <property type="entry name" value="ARM-like"/>
</dbReference>
<feature type="chain" id="PRO_5028011637" evidence="1">
    <location>
        <begin position="26"/>
        <end position="400"/>
    </location>
</feature>
<dbReference type="PANTHER" id="PTHR19316:SF32">
    <property type="entry name" value="ARM REPEAT SUPERFAMILY PROTEIN"/>
    <property type="match status" value="1"/>
</dbReference>
<dbReference type="SUPFAM" id="SSF48371">
    <property type="entry name" value="ARM repeat"/>
    <property type="match status" value="1"/>
</dbReference>
<reference evidence="3" key="1">
    <citation type="journal article" date="2025" name="Foods">
        <title>Unveiling the Microbial Signatures of Arabica Coffee Cherries: Insights into Ripeness Specific Diversity, Functional Traits, and Implications for Quality and Safety.</title>
        <authorList>
            <consortium name="RefSeq"/>
            <person name="Tenea G.N."/>
            <person name="Cifuentes V."/>
            <person name="Reyes P."/>
            <person name="Cevallos-Vallejos M."/>
        </authorList>
    </citation>
    <scope>NUCLEOTIDE SEQUENCE [LARGE SCALE GENOMIC DNA]</scope>
</reference>
<name>A0A6P6V807_COFAR</name>
<reference evidence="4" key="2">
    <citation type="submission" date="2025-08" db="UniProtKB">
        <authorList>
            <consortium name="RefSeq"/>
        </authorList>
    </citation>
    <scope>IDENTIFICATION</scope>
    <source>
        <tissue evidence="4">Leaves</tissue>
    </source>
</reference>
<dbReference type="InterPro" id="IPR050693">
    <property type="entry name" value="Hsp70_NEF-Inhibitors"/>
</dbReference>
<sequence length="400" mass="44584">MRLMIAFTTIAAALALSIFAARASADGLNKSASTGLYWSTAKEEGDLVAKADAAGDSSLLWDDDDENHRDFDAGGFSSLDGMLQWAIGHSDPSKLKEAAKDVQHLSPDELKKRHMEIKELMEKLKMPSDAQLMRIAIDDLKNSSLPSEDRLRALEELSILVEPIDNANELHKLGGLIIVIKQLNHPEQEVRTASALILGKACQNNPVVQKQVLELDALAKLIKMARSEFVEEAIKALLAISALIRNNFVGQELFYAEAGELMIQDILSNSSIDIRIQKKSVLLVADLAECQLENGSNPEPHFFHNHFFLRSVVDLLASVDLDLQEKALYAVKNLLQLRTEALVFKEFCGLDAALEKMRQQLQQLVMEENYSEYAKDVETLRGEVERIFIGKLNKDTQFPT</sequence>
<keyword evidence="3" id="KW-1185">Reference proteome</keyword>
<dbReference type="Pfam" id="PF08609">
    <property type="entry name" value="Fes1"/>
    <property type="match status" value="1"/>
</dbReference>
<feature type="signal peptide" evidence="1">
    <location>
        <begin position="1"/>
        <end position="25"/>
    </location>
</feature>
<dbReference type="Proteomes" id="UP001652660">
    <property type="component" value="Chromosome 11c"/>
</dbReference>
<dbReference type="InterPro" id="IPR016024">
    <property type="entry name" value="ARM-type_fold"/>
</dbReference>
<dbReference type="PANTHER" id="PTHR19316">
    <property type="entry name" value="PROTEIN FOLDING REGULATOR"/>
    <property type="match status" value="1"/>
</dbReference>
<dbReference type="GeneID" id="113717406"/>
<dbReference type="GO" id="GO:0005783">
    <property type="term" value="C:endoplasmic reticulum"/>
    <property type="evidence" value="ECO:0007669"/>
    <property type="project" value="TreeGrafter"/>
</dbReference>
<accession>A0A6P6V807</accession>
<dbReference type="RefSeq" id="XP_027098047.1">
    <property type="nucleotide sequence ID" value="XM_027242246.2"/>
</dbReference>
<dbReference type="Gene3D" id="1.25.10.10">
    <property type="entry name" value="Leucine-rich Repeat Variant"/>
    <property type="match status" value="1"/>
</dbReference>
<evidence type="ECO:0000259" key="2">
    <source>
        <dbReference type="Pfam" id="PF08609"/>
    </source>
</evidence>
<evidence type="ECO:0000313" key="4">
    <source>
        <dbReference type="RefSeq" id="XP_027098047.1"/>
    </source>
</evidence>
<evidence type="ECO:0000313" key="3">
    <source>
        <dbReference type="Proteomes" id="UP001652660"/>
    </source>
</evidence>
<dbReference type="InterPro" id="IPR013918">
    <property type="entry name" value="Nucleotide_exch_fac_Fes1"/>
</dbReference>
<organism evidence="3 4">
    <name type="scientific">Coffea arabica</name>
    <name type="common">Arabian coffee</name>
    <dbReference type="NCBI Taxonomy" id="13443"/>
    <lineage>
        <taxon>Eukaryota</taxon>
        <taxon>Viridiplantae</taxon>
        <taxon>Streptophyta</taxon>
        <taxon>Embryophyta</taxon>
        <taxon>Tracheophyta</taxon>
        <taxon>Spermatophyta</taxon>
        <taxon>Magnoliopsida</taxon>
        <taxon>eudicotyledons</taxon>
        <taxon>Gunneridae</taxon>
        <taxon>Pentapetalae</taxon>
        <taxon>asterids</taxon>
        <taxon>lamiids</taxon>
        <taxon>Gentianales</taxon>
        <taxon>Rubiaceae</taxon>
        <taxon>Ixoroideae</taxon>
        <taxon>Gardenieae complex</taxon>
        <taxon>Bertiereae - Coffeeae clade</taxon>
        <taxon>Coffeeae</taxon>
        <taxon>Coffea</taxon>
    </lineage>
</organism>
<dbReference type="GO" id="GO:0000774">
    <property type="term" value="F:adenyl-nucleotide exchange factor activity"/>
    <property type="evidence" value="ECO:0007669"/>
    <property type="project" value="TreeGrafter"/>
</dbReference>
<protein>
    <submittedName>
        <fullName evidence="4">Hsp70 nucleotide exchange factor FES1 isoform X2</fullName>
    </submittedName>
</protein>
<keyword evidence="1" id="KW-0732">Signal</keyword>
<evidence type="ECO:0000256" key="1">
    <source>
        <dbReference type="SAM" id="SignalP"/>
    </source>
</evidence>